<dbReference type="Gene3D" id="3.90.1200.10">
    <property type="match status" value="1"/>
</dbReference>
<dbReference type="KEGG" id="cohn:KCTCHS21_32550"/>
<dbReference type="Proteomes" id="UP000289856">
    <property type="component" value="Chromosome"/>
</dbReference>
<dbReference type="SUPFAM" id="SSF56112">
    <property type="entry name" value="Protein kinase-like (PK-like)"/>
    <property type="match status" value="1"/>
</dbReference>
<gene>
    <name evidence="1" type="ORF">KCTCHS21_32550</name>
</gene>
<dbReference type="OrthoDB" id="2542965at2"/>
<evidence type="ECO:0000313" key="2">
    <source>
        <dbReference type="Proteomes" id="UP000289856"/>
    </source>
</evidence>
<dbReference type="InterPro" id="IPR011009">
    <property type="entry name" value="Kinase-like_dom_sf"/>
</dbReference>
<dbReference type="EMBL" id="AP019400">
    <property type="protein sequence ID" value="BBI33856.1"/>
    <property type="molecule type" value="Genomic_DNA"/>
</dbReference>
<accession>A0A3T1D6Z3</accession>
<protein>
    <recommendedName>
        <fullName evidence="3">Aminoglycoside phosphotransferase domain-containing protein</fullName>
    </recommendedName>
</protein>
<evidence type="ECO:0008006" key="3">
    <source>
        <dbReference type="Google" id="ProtNLM"/>
    </source>
</evidence>
<evidence type="ECO:0000313" key="1">
    <source>
        <dbReference type="EMBL" id="BBI33856.1"/>
    </source>
</evidence>
<organism evidence="1 2">
    <name type="scientific">Cohnella abietis</name>
    <dbReference type="NCBI Taxonomy" id="2507935"/>
    <lineage>
        <taxon>Bacteria</taxon>
        <taxon>Bacillati</taxon>
        <taxon>Bacillota</taxon>
        <taxon>Bacilli</taxon>
        <taxon>Bacillales</taxon>
        <taxon>Paenibacillaceae</taxon>
        <taxon>Cohnella</taxon>
    </lineage>
</organism>
<proteinExistence type="predicted"/>
<reference evidence="1 2" key="1">
    <citation type="submission" date="2019-01" db="EMBL/GenBank/DDBJ databases">
        <title>Complete genome sequence of Cohnella hallensis HS21 isolated from Korean fir (Abies koreana) rhizospheric soil.</title>
        <authorList>
            <person name="Jiang L."/>
            <person name="Kang S.W."/>
            <person name="Kim S."/>
            <person name="Jung J."/>
            <person name="Kim C.Y."/>
            <person name="Kim D.H."/>
            <person name="Kim S.W."/>
            <person name="Lee J."/>
        </authorList>
    </citation>
    <scope>NUCLEOTIDE SEQUENCE [LARGE SCALE GENOMIC DNA]</scope>
    <source>
        <strain evidence="1 2">HS21</strain>
    </source>
</reference>
<sequence>MTDAERGWSGAEVRRIEVTYENGQKESVIFKEAALKERMAMKTLTDQGHRNTPASFSLDIETDEPRWMAIEDLGSVKSPPSCVDWSPRVAEALARIHSRNMCRGQEMLWLPHADGHYWKDYLVTQVSVDHFETLMDQNPEFCREFGAYLPSLRDKANAFARDMEALYDEKESLTLTHGDLQSVDGSHIHYYNGKPYFIDFGWCYYAPFYIDLASYFNLEHAKVYYNKLIANDISLSYDDFYERLRAAFRYCGLIYLCPSIRQWSLGPTELTGKRLLHMLKIVLSGEFPERRIDYSSELFSNLLKEHKNGTLHKLN</sequence>
<name>A0A3T1D6Z3_9BACL</name>
<dbReference type="AlphaFoldDB" id="A0A3T1D6Z3"/>
<keyword evidence="2" id="KW-1185">Reference proteome</keyword>